<gene>
    <name evidence="1" type="ORF">SAMN04488089_11738</name>
</gene>
<dbReference type="EMBL" id="FOFY01000017">
    <property type="protein sequence ID" value="SER48713.1"/>
    <property type="molecule type" value="Genomic_DNA"/>
</dbReference>
<dbReference type="RefSeq" id="WP_041893029.1">
    <property type="nucleotide sequence ID" value="NZ_CP010817.1"/>
</dbReference>
<evidence type="ECO:0000313" key="1">
    <source>
        <dbReference type="EMBL" id="SER48713.1"/>
    </source>
</evidence>
<name>A0AAJ5BF75_MYRPR</name>
<organism evidence="1 2">
    <name type="scientific">Myroides profundi</name>
    <dbReference type="NCBI Taxonomy" id="480520"/>
    <lineage>
        <taxon>Bacteria</taxon>
        <taxon>Pseudomonadati</taxon>
        <taxon>Bacteroidota</taxon>
        <taxon>Flavobacteriia</taxon>
        <taxon>Flavobacteriales</taxon>
        <taxon>Flavobacteriaceae</taxon>
        <taxon>Myroides</taxon>
    </lineage>
</organism>
<sequence length="253" mass="29459">MNTAEFSFICFDQLNSVQKDNLIQKITELDTFPAYLNADSIRNKYWNSMFTVFSTDQFIVLEDNNLVATIHCIPLHLTKTEFAKLPAGGWRWALEKSFADHERILKPNTWCCLSIFTNKSYPENEIHHYIMSNLKQIATQKKYQNIISPIRPKMKQHYPLQDTTNYSQWINNSGLPYDVEVRKHVINGAVIQGVCSSSFHIEGTILQWEKWTGYTFQSTGEYILPMGLSTLKVNVELNKGEYIEPNIWMIYKV</sequence>
<dbReference type="Gene3D" id="3.40.630.30">
    <property type="match status" value="1"/>
</dbReference>
<protein>
    <submittedName>
        <fullName evidence="1">Uncharacterized protein</fullName>
    </submittedName>
</protein>
<evidence type="ECO:0000313" key="2">
    <source>
        <dbReference type="Proteomes" id="UP000183496"/>
    </source>
</evidence>
<dbReference type="AlphaFoldDB" id="A0AAJ5BF75"/>
<keyword evidence="2" id="KW-1185">Reference proteome</keyword>
<accession>A0AAJ5BF75</accession>
<dbReference type="Proteomes" id="UP000183496">
    <property type="component" value="Unassembled WGS sequence"/>
</dbReference>
<proteinExistence type="predicted"/>
<comment type="caution">
    <text evidence="1">The sequence shown here is derived from an EMBL/GenBank/DDBJ whole genome shotgun (WGS) entry which is preliminary data.</text>
</comment>
<dbReference type="KEGG" id="mpw:MPR_2495"/>
<reference evidence="1 2" key="1">
    <citation type="submission" date="2016-10" db="EMBL/GenBank/DDBJ databases">
        <authorList>
            <person name="Varghese N."/>
            <person name="Submissions S."/>
        </authorList>
    </citation>
    <scope>NUCLEOTIDE SEQUENCE [LARGE SCALE GENOMIC DNA]</scope>
    <source>
        <strain evidence="2">DSM 19823 / KCTC 23066 / CCTCC M 208030 / D25</strain>
    </source>
</reference>